<dbReference type="Proteomes" id="UP000095553">
    <property type="component" value="Unassembled WGS sequence"/>
</dbReference>
<sequence>MISSEKNKDLWIEDYIKRVKVLSAQEIKLLETSWSSENNKVENYFRTDDGQGKLNLWLIDTYNYENLTVEMQVNLNVISKDAGCEIIIKPQKFKLYYLKMVIFFYIVLMIIFGVISQSVIVFAFGAVQVMILYVQNRIIYKNTRNRIIDKIQNM</sequence>
<feature type="transmembrane region" description="Helical" evidence="1">
    <location>
        <begin position="96"/>
        <end position="115"/>
    </location>
</feature>
<accession>A0A174R9R1</accession>
<evidence type="ECO:0000313" key="7">
    <source>
        <dbReference type="Proteomes" id="UP000095598"/>
    </source>
</evidence>
<evidence type="ECO:0000313" key="3">
    <source>
        <dbReference type="EMBL" id="CUN13078.1"/>
    </source>
</evidence>
<dbReference type="EMBL" id="CYXT01000026">
    <property type="protein sequence ID" value="CUN13078.1"/>
    <property type="molecule type" value="Genomic_DNA"/>
</dbReference>
<dbReference type="Proteomes" id="UP000095598">
    <property type="component" value="Unassembled WGS sequence"/>
</dbReference>
<feature type="transmembrane region" description="Helical" evidence="1">
    <location>
        <begin position="121"/>
        <end position="140"/>
    </location>
</feature>
<keyword evidence="1" id="KW-1133">Transmembrane helix</keyword>
<keyword evidence="1" id="KW-0472">Membrane</keyword>
<evidence type="ECO:0000313" key="6">
    <source>
        <dbReference type="Proteomes" id="UP000095564"/>
    </source>
</evidence>
<dbReference type="OrthoDB" id="9870572at2"/>
<keyword evidence="1" id="KW-0812">Transmembrane</keyword>
<evidence type="ECO:0000313" key="2">
    <source>
        <dbReference type="EMBL" id="CUN06189.1"/>
    </source>
</evidence>
<proteinExistence type="predicted"/>
<dbReference type="AlphaFoldDB" id="A0A174R9R1"/>
<dbReference type="EMBL" id="CZAU01000022">
    <property type="protein sequence ID" value="CUP79760.1"/>
    <property type="molecule type" value="Genomic_DNA"/>
</dbReference>
<protein>
    <submittedName>
        <fullName evidence="4">Uncharacterized protein</fullName>
    </submittedName>
</protein>
<organism evidence="4 6">
    <name type="scientific">Anaerostipes hadrus</name>
    <dbReference type="NCBI Taxonomy" id="649756"/>
    <lineage>
        <taxon>Bacteria</taxon>
        <taxon>Bacillati</taxon>
        <taxon>Bacillota</taxon>
        <taxon>Clostridia</taxon>
        <taxon>Lachnospirales</taxon>
        <taxon>Lachnospiraceae</taxon>
        <taxon>Anaerostipes</taxon>
    </lineage>
</organism>
<name>A0A174R9R1_ANAHA</name>
<gene>
    <name evidence="3" type="ORF">ERS852425_02812</name>
    <name evidence="4" type="ORF">ERS852520_02223</name>
    <name evidence="2" type="ORF">ERS852571_02273</name>
</gene>
<reference evidence="5 6" key="1">
    <citation type="submission" date="2015-09" db="EMBL/GenBank/DDBJ databases">
        <authorList>
            <consortium name="Pathogen Informatics"/>
        </authorList>
    </citation>
    <scope>NUCLEOTIDE SEQUENCE [LARGE SCALE GENOMIC DNA]</scope>
    <source>
        <strain evidence="3 7">2789STDY5608868</strain>
        <strain evidence="4 6">2789STDY5834908</strain>
        <strain evidence="2 5">2789STDY5834959</strain>
    </source>
</reference>
<dbReference type="EMBL" id="CYXY01000014">
    <property type="protein sequence ID" value="CUN06189.1"/>
    <property type="molecule type" value="Genomic_DNA"/>
</dbReference>
<dbReference type="RefSeq" id="WP_044921175.1">
    <property type="nucleotide sequence ID" value="NZ_CYXT01000026.1"/>
</dbReference>
<evidence type="ECO:0000313" key="5">
    <source>
        <dbReference type="Proteomes" id="UP000095553"/>
    </source>
</evidence>
<dbReference type="Proteomes" id="UP000095564">
    <property type="component" value="Unassembled WGS sequence"/>
</dbReference>
<evidence type="ECO:0000256" key="1">
    <source>
        <dbReference type="SAM" id="Phobius"/>
    </source>
</evidence>
<evidence type="ECO:0000313" key="4">
    <source>
        <dbReference type="EMBL" id="CUP79760.1"/>
    </source>
</evidence>